<evidence type="ECO:0000313" key="5">
    <source>
        <dbReference type="Proteomes" id="UP000019109"/>
    </source>
</evidence>
<keyword evidence="5" id="KW-1185">Reference proteome</keyword>
<dbReference type="Gene3D" id="1.10.10.10">
    <property type="entry name" value="Winged helix-like DNA-binding domain superfamily/Winged helix DNA-binding domain"/>
    <property type="match status" value="1"/>
</dbReference>
<evidence type="ECO:0008006" key="6">
    <source>
        <dbReference type="Google" id="ProtNLM"/>
    </source>
</evidence>
<evidence type="ECO:0000259" key="2">
    <source>
        <dbReference type="Pfam" id="PF13280"/>
    </source>
</evidence>
<dbReference type="InterPro" id="IPR051534">
    <property type="entry name" value="CBASS_pafABC_assoc_protein"/>
</dbReference>
<comment type="caution">
    <text evidence="4">The sequence shown here is derived from an EMBL/GenBank/DDBJ whole genome shotgun (WGS) entry which is preliminary data.</text>
</comment>
<dbReference type="Pfam" id="PF08279">
    <property type="entry name" value="HTH_11"/>
    <property type="match status" value="1"/>
</dbReference>
<feature type="domain" description="Helix-turn-helix type 11" evidence="1">
    <location>
        <begin position="10"/>
        <end position="60"/>
    </location>
</feature>
<evidence type="ECO:0000259" key="3">
    <source>
        <dbReference type="Pfam" id="PF25583"/>
    </source>
</evidence>
<dbReference type="Pfam" id="PF25583">
    <property type="entry name" value="WCX"/>
    <property type="match status" value="1"/>
</dbReference>
<dbReference type="SUPFAM" id="SSF46785">
    <property type="entry name" value="Winged helix' DNA-binding domain"/>
    <property type="match status" value="1"/>
</dbReference>
<evidence type="ECO:0000259" key="1">
    <source>
        <dbReference type="Pfam" id="PF08279"/>
    </source>
</evidence>
<dbReference type="InterPro" id="IPR036390">
    <property type="entry name" value="WH_DNA-bd_sf"/>
</dbReference>
<dbReference type="InterPro" id="IPR036388">
    <property type="entry name" value="WH-like_DNA-bd_sf"/>
</dbReference>
<feature type="domain" description="WYL" evidence="2">
    <location>
        <begin position="141"/>
        <end position="206"/>
    </location>
</feature>
<accession>W4VB36</accession>
<dbReference type="EMBL" id="BAVR01000081">
    <property type="protein sequence ID" value="GAE90645.1"/>
    <property type="molecule type" value="Genomic_DNA"/>
</dbReference>
<dbReference type="STRING" id="1294263.JCM21531_4273"/>
<name>W4VB36_9FIRM</name>
<evidence type="ECO:0000313" key="4">
    <source>
        <dbReference type="EMBL" id="GAE90645.1"/>
    </source>
</evidence>
<dbReference type="Proteomes" id="UP000019109">
    <property type="component" value="Unassembled WGS sequence"/>
</dbReference>
<dbReference type="PANTHER" id="PTHR34580">
    <property type="match status" value="1"/>
</dbReference>
<protein>
    <recommendedName>
        <fullName evidence="6">Transcriptional regulator</fullName>
    </recommendedName>
</protein>
<dbReference type="PROSITE" id="PS52050">
    <property type="entry name" value="WYL"/>
    <property type="match status" value="1"/>
</dbReference>
<dbReference type="OrthoDB" id="9767131at2"/>
<reference evidence="4" key="1">
    <citation type="journal article" date="2014" name="Genome Announc.">
        <title>Draft Genome Sequence of Clostridium straminisolvens Strain JCM 21531T, Isolated from a Cellulose-Degrading Bacterial Community.</title>
        <authorList>
            <person name="Yuki M."/>
            <person name="Oshima K."/>
            <person name="Suda W."/>
            <person name="Sakamoto M."/>
            <person name="Kitamura K."/>
            <person name="Iida T."/>
            <person name="Hattori M."/>
            <person name="Ohkuma M."/>
        </authorList>
    </citation>
    <scope>NUCLEOTIDE SEQUENCE [LARGE SCALE GENOMIC DNA]</scope>
    <source>
        <strain evidence="4">JCM 21531</strain>
    </source>
</reference>
<dbReference type="InterPro" id="IPR026881">
    <property type="entry name" value="WYL_dom"/>
</dbReference>
<dbReference type="Pfam" id="PF13280">
    <property type="entry name" value="WYL"/>
    <property type="match status" value="1"/>
</dbReference>
<proteinExistence type="predicted"/>
<organism evidence="4 5">
    <name type="scientific">Acetivibrio straminisolvens JCM 21531</name>
    <dbReference type="NCBI Taxonomy" id="1294263"/>
    <lineage>
        <taxon>Bacteria</taxon>
        <taxon>Bacillati</taxon>
        <taxon>Bacillota</taxon>
        <taxon>Clostridia</taxon>
        <taxon>Eubacteriales</taxon>
        <taxon>Oscillospiraceae</taxon>
        <taxon>Acetivibrio</taxon>
    </lineage>
</organism>
<dbReference type="InterPro" id="IPR013196">
    <property type="entry name" value="HTH_11"/>
</dbReference>
<dbReference type="PANTHER" id="PTHR34580:SF1">
    <property type="entry name" value="PROTEIN PAFC"/>
    <property type="match status" value="1"/>
</dbReference>
<sequence>MSQVGNTLKMYMLLQKNGKMKIREIASMLETDERTVRRYRDELEYAGIYIDSERGKYGGYTLRNSNFLLNLDISEKEQYSLQLVERYLKDSQHIAAKDVSSLVIKINAANSIKSDAQINLYNHMAKEIISNTNPDFERKKFLDIHEAVLLRRKVRIDYTSLNSGRKTRIVRPYATLEYKNDLYFIGFCESKEKILDFKICRINDYEILNETFEKDESFSLKKSMENCIGIYKGKEYNIKLKIRYPMSQIIKEKIWVSNQVITELEDKSIIFEAKMRGLTEIKTWILGMGANVTVLEPDEVAEKIKNEINKMRKLYMC</sequence>
<feature type="domain" description="WCX" evidence="3">
    <location>
        <begin position="235"/>
        <end position="311"/>
    </location>
</feature>
<dbReference type="InterPro" id="IPR057727">
    <property type="entry name" value="WCX_dom"/>
</dbReference>
<dbReference type="RefSeq" id="WP_054847142.1">
    <property type="nucleotide sequence ID" value="NZ_BAVR01000081.1"/>
</dbReference>
<gene>
    <name evidence="4" type="ORF">JCM21531_4273</name>
</gene>
<dbReference type="AlphaFoldDB" id="W4VB36"/>